<feature type="compositionally biased region" description="Basic residues" evidence="1">
    <location>
        <begin position="1"/>
        <end position="11"/>
    </location>
</feature>
<comment type="caution">
    <text evidence="2">The sequence shown here is derived from an EMBL/GenBank/DDBJ whole genome shotgun (WGS) entry which is preliminary data.</text>
</comment>
<dbReference type="Proteomes" id="UP000652219">
    <property type="component" value="Unassembled WGS sequence"/>
</dbReference>
<proteinExistence type="predicted"/>
<keyword evidence="3" id="KW-1185">Reference proteome</keyword>
<reference evidence="2 3" key="1">
    <citation type="journal article" date="2020" name="Phytopathology">
        <title>Genome Sequence Resources of Colletotrichum truncatum, C. plurivorum, C. musicola, and C. sojae: Four Species Pathogenic to Soybean (Glycine max).</title>
        <authorList>
            <person name="Rogerio F."/>
            <person name="Boufleur T.R."/>
            <person name="Ciampi-Guillardi M."/>
            <person name="Sukno S.A."/>
            <person name="Thon M.R."/>
            <person name="Massola Junior N.S."/>
            <person name="Baroncelli R."/>
        </authorList>
    </citation>
    <scope>NUCLEOTIDE SEQUENCE [LARGE SCALE GENOMIC DNA]</scope>
    <source>
        <strain evidence="2 3">LFN0009</strain>
    </source>
</reference>
<name>A0A8H6JA69_9PEZI</name>
<sequence>MGRPTPYRRHPGPGERVSQSLLTEKRQLSSGGRRWLTAAPKRRGLVTGSKQSWRGKDIPRVHETPSAENRAGQTCIIAYSHWRPQAKVEDIEKSVGEEQEAEARAAEKGGQDVIRRDMHSTRAPVSQPTTLSPCLVCMSLDSLVNLSTHYESHGDDSRGLRPAQDGRLGTSATTLICTLCMVVPG</sequence>
<evidence type="ECO:0000313" key="3">
    <source>
        <dbReference type="Proteomes" id="UP000652219"/>
    </source>
</evidence>
<feature type="region of interest" description="Disordered" evidence="1">
    <location>
        <begin position="1"/>
        <end position="56"/>
    </location>
</feature>
<evidence type="ECO:0000256" key="1">
    <source>
        <dbReference type="SAM" id="MobiDB-lite"/>
    </source>
</evidence>
<gene>
    <name evidence="2" type="ORF">CSOJ01_07216</name>
</gene>
<organism evidence="2 3">
    <name type="scientific">Colletotrichum sojae</name>
    <dbReference type="NCBI Taxonomy" id="2175907"/>
    <lineage>
        <taxon>Eukaryota</taxon>
        <taxon>Fungi</taxon>
        <taxon>Dikarya</taxon>
        <taxon>Ascomycota</taxon>
        <taxon>Pezizomycotina</taxon>
        <taxon>Sordariomycetes</taxon>
        <taxon>Hypocreomycetidae</taxon>
        <taxon>Glomerellales</taxon>
        <taxon>Glomerellaceae</taxon>
        <taxon>Colletotrichum</taxon>
        <taxon>Colletotrichum orchidearum species complex</taxon>
    </lineage>
</organism>
<dbReference type="EMBL" id="WIGN01000109">
    <property type="protein sequence ID" value="KAF6808946.1"/>
    <property type="molecule type" value="Genomic_DNA"/>
</dbReference>
<protein>
    <submittedName>
        <fullName evidence="2">Uncharacterized protein</fullName>
    </submittedName>
</protein>
<evidence type="ECO:0000313" key="2">
    <source>
        <dbReference type="EMBL" id="KAF6808946.1"/>
    </source>
</evidence>
<dbReference type="AlphaFoldDB" id="A0A8H6JA69"/>
<accession>A0A8H6JA69</accession>